<organism evidence="3 4">
    <name type="scientific">Gigaspora margarita</name>
    <dbReference type="NCBI Taxonomy" id="4874"/>
    <lineage>
        <taxon>Eukaryota</taxon>
        <taxon>Fungi</taxon>
        <taxon>Fungi incertae sedis</taxon>
        <taxon>Mucoromycota</taxon>
        <taxon>Glomeromycotina</taxon>
        <taxon>Glomeromycetes</taxon>
        <taxon>Diversisporales</taxon>
        <taxon>Gigasporaceae</taxon>
        <taxon>Gigaspora</taxon>
    </lineage>
</organism>
<dbReference type="Proteomes" id="UP000789901">
    <property type="component" value="Unassembled WGS sequence"/>
</dbReference>
<protein>
    <submittedName>
        <fullName evidence="3">33682_t:CDS:1</fullName>
    </submittedName>
</protein>
<proteinExistence type="predicted"/>
<dbReference type="InterPro" id="IPR027417">
    <property type="entry name" value="P-loop_NTPase"/>
</dbReference>
<evidence type="ECO:0000313" key="4">
    <source>
        <dbReference type="Proteomes" id="UP000789901"/>
    </source>
</evidence>
<dbReference type="Gene3D" id="3.40.50.300">
    <property type="entry name" value="P-loop containing nucleotide triphosphate hydrolases"/>
    <property type="match status" value="1"/>
</dbReference>
<name>A0ABN7X6X5_GIGMA</name>
<feature type="domain" description="Deoxynucleoside kinase" evidence="2">
    <location>
        <begin position="308"/>
        <end position="371"/>
    </location>
</feature>
<dbReference type="InterPro" id="IPR031314">
    <property type="entry name" value="DNK_dom"/>
</dbReference>
<dbReference type="EMBL" id="CAJVQB010095866">
    <property type="protein sequence ID" value="CAG8849360.1"/>
    <property type="molecule type" value="Genomic_DNA"/>
</dbReference>
<gene>
    <name evidence="3" type="ORF">GMARGA_LOCUS39673</name>
</gene>
<feature type="non-terminal residue" evidence="3">
    <location>
        <position position="374"/>
    </location>
</feature>
<feature type="non-terminal residue" evidence="3">
    <location>
        <position position="1"/>
    </location>
</feature>
<dbReference type="SUPFAM" id="SSF52540">
    <property type="entry name" value="P-loop containing nucleoside triphosphate hydrolases"/>
    <property type="match status" value="1"/>
</dbReference>
<keyword evidence="4" id="KW-1185">Reference proteome</keyword>
<evidence type="ECO:0000259" key="2">
    <source>
        <dbReference type="Pfam" id="PF01712"/>
    </source>
</evidence>
<evidence type="ECO:0000256" key="1">
    <source>
        <dbReference type="SAM" id="MobiDB-lite"/>
    </source>
</evidence>
<feature type="compositionally biased region" description="Polar residues" evidence="1">
    <location>
        <begin position="81"/>
        <end position="102"/>
    </location>
</feature>
<sequence length="374" mass="44339">LQSPEVNTRKINLGTIRIQLLGIIGTVKLVIKTDDNETIQYILRQLQGLTDIIQQDLHVIELTGELPEQHRDRFIEENQEPDLSQYNLTTSQDSKTNKSEPWTNFDTYEEYIAQAEKQSATQISKAREYFAKELIRIIIKNWKYDYPREQFEETEENITDLMTKEHDNQELLDLKARIRLTKNELQPPTRNEIEKLTNEKTCQNPLNLKNPFYIKKQPLEDKLFQVNPIASRIFGRKNIQWKDTSIKNEISISEQSEKYRGIREKMNNILYNEGRQFSSKNIMQNQIKKGYDNLHEMLNHDQLKLNFIVIDGAIAVGKTTTCHWLKTWLQSYEQNVILREEITLQHKDLLEMFYKNPEKYGFALQLTIINEWNM</sequence>
<evidence type="ECO:0000313" key="3">
    <source>
        <dbReference type="EMBL" id="CAG8849360.1"/>
    </source>
</evidence>
<dbReference type="Pfam" id="PF01712">
    <property type="entry name" value="dNK"/>
    <property type="match status" value="1"/>
</dbReference>
<comment type="caution">
    <text evidence="3">The sequence shown here is derived from an EMBL/GenBank/DDBJ whole genome shotgun (WGS) entry which is preliminary data.</text>
</comment>
<reference evidence="3 4" key="1">
    <citation type="submission" date="2021-06" db="EMBL/GenBank/DDBJ databases">
        <authorList>
            <person name="Kallberg Y."/>
            <person name="Tangrot J."/>
            <person name="Rosling A."/>
        </authorList>
    </citation>
    <scope>NUCLEOTIDE SEQUENCE [LARGE SCALE GENOMIC DNA]</scope>
    <source>
        <strain evidence="3 4">120-4 pot B 10/14</strain>
    </source>
</reference>
<feature type="region of interest" description="Disordered" evidence="1">
    <location>
        <begin position="77"/>
        <end position="102"/>
    </location>
</feature>
<accession>A0ABN7X6X5</accession>